<dbReference type="EMBL" id="CM056743">
    <property type="protein sequence ID" value="KAJ8671293.1"/>
    <property type="molecule type" value="Genomic_DNA"/>
</dbReference>
<reference evidence="1" key="1">
    <citation type="submission" date="2023-04" db="EMBL/GenBank/DDBJ databases">
        <title>A chromosome-level genome assembly of the parasitoid wasp Eretmocerus hayati.</title>
        <authorList>
            <person name="Zhong Y."/>
            <person name="Liu S."/>
            <person name="Liu Y."/>
        </authorList>
    </citation>
    <scope>NUCLEOTIDE SEQUENCE</scope>
    <source>
        <strain evidence="1">ZJU_SS_LIU_2023</strain>
    </source>
</reference>
<protein>
    <submittedName>
        <fullName evidence="1">Uncharacterized protein</fullName>
    </submittedName>
</protein>
<sequence length="340" mass="37731">MFGQTGNPQFGFNASSQSSPFGQSAFGKTTATTTFGTATAPSVFGSNTSLFGSKTTSGPSSNVFGSTTNNPSFGANTVTQSFGEYLIENDRQRKVREGKRVYGCGHVLKCGKWSNGYSSNLKIEAQCLQSTHSRNSPFIVIGGMREICDAGQSAQRYHPKLVKVACKNTETDETSHPPIKTAKPRGTSLSQEKCLEITQIFGGSSPSMMVKSQAVRHPAIVVEEFSRVSERNEEVMKPSFEYQDSDLLEQPKVLKVNFEPNCCRLVKGKLVADGVAICLETRNWFAEWKKQREYRITGTSCYSSYTYVDTDKSPEDWEKMPKLSATLRFQERIHGIWNHQ</sequence>
<proteinExistence type="predicted"/>
<organism evidence="1 2">
    <name type="scientific">Eretmocerus hayati</name>
    <dbReference type="NCBI Taxonomy" id="131215"/>
    <lineage>
        <taxon>Eukaryota</taxon>
        <taxon>Metazoa</taxon>
        <taxon>Ecdysozoa</taxon>
        <taxon>Arthropoda</taxon>
        <taxon>Hexapoda</taxon>
        <taxon>Insecta</taxon>
        <taxon>Pterygota</taxon>
        <taxon>Neoptera</taxon>
        <taxon>Endopterygota</taxon>
        <taxon>Hymenoptera</taxon>
        <taxon>Apocrita</taxon>
        <taxon>Proctotrupomorpha</taxon>
        <taxon>Chalcidoidea</taxon>
        <taxon>Aphelinidae</taxon>
        <taxon>Aphelininae</taxon>
        <taxon>Eretmocerus</taxon>
    </lineage>
</organism>
<name>A0ACC2NK74_9HYME</name>
<keyword evidence="2" id="KW-1185">Reference proteome</keyword>
<comment type="caution">
    <text evidence="1">The sequence shown here is derived from an EMBL/GenBank/DDBJ whole genome shotgun (WGS) entry which is preliminary data.</text>
</comment>
<accession>A0ACC2NK74</accession>
<evidence type="ECO:0000313" key="1">
    <source>
        <dbReference type="EMBL" id="KAJ8671293.1"/>
    </source>
</evidence>
<dbReference type="Proteomes" id="UP001239111">
    <property type="component" value="Chromosome 3"/>
</dbReference>
<gene>
    <name evidence="1" type="ORF">QAD02_002552</name>
</gene>
<evidence type="ECO:0000313" key="2">
    <source>
        <dbReference type="Proteomes" id="UP001239111"/>
    </source>
</evidence>